<dbReference type="EMBL" id="BMIV01000003">
    <property type="protein sequence ID" value="GGF60980.1"/>
    <property type="molecule type" value="Genomic_DNA"/>
</dbReference>
<feature type="signal peptide" evidence="1">
    <location>
        <begin position="1"/>
        <end position="23"/>
    </location>
</feature>
<evidence type="ECO:0000313" key="3">
    <source>
        <dbReference type="EMBL" id="GGF60980.1"/>
    </source>
</evidence>
<dbReference type="RefSeq" id="WP_188714392.1">
    <property type="nucleotide sequence ID" value="NZ_BMIV01000003.1"/>
</dbReference>
<dbReference type="Pfam" id="PF14339">
    <property type="entry name" value="DUF4394"/>
    <property type="match status" value="1"/>
</dbReference>
<comment type="caution">
    <text evidence="3">The sequence shown here is derived from an EMBL/GenBank/DDBJ whole genome shotgun (WGS) entry which is preliminary data.</text>
</comment>
<protein>
    <recommendedName>
        <fullName evidence="2">DUF4394 domain-containing protein</fullName>
    </recommendedName>
</protein>
<evidence type="ECO:0000256" key="1">
    <source>
        <dbReference type="SAM" id="SignalP"/>
    </source>
</evidence>
<dbReference type="InterPro" id="IPR025507">
    <property type="entry name" value="DUF4394"/>
</dbReference>
<feature type="chain" id="PRO_5046536150" description="DUF4394 domain-containing protein" evidence="1">
    <location>
        <begin position="24"/>
        <end position="262"/>
    </location>
</feature>
<gene>
    <name evidence="3" type="ORF">GCM10011402_11150</name>
</gene>
<keyword evidence="1" id="KW-0732">Signal</keyword>
<reference evidence="4" key="1">
    <citation type="journal article" date="2019" name="Int. J. Syst. Evol. Microbiol.">
        <title>The Global Catalogue of Microorganisms (GCM) 10K type strain sequencing project: providing services to taxonomists for standard genome sequencing and annotation.</title>
        <authorList>
            <consortium name="The Broad Institute Genomics Platform"/>
            <consortium name="The Broad Institute Genome Sequencing Center for Infectious Disease"/>
            <person name="Wu L."/>
            <person name="Ma J."/>
        </authorList>
    </citation>
    <scope>NUCLEOTIDE SEQUENCE [LARGE SCALE GENOMIC DNA]</scope>
    <source>
        <strain evidence="4">CGMCC 1.15419</strain>
    </source>
</reference>
<dbReference type="Proteomes" id="UP000640509">
    <property type="component" value="Unassembled WGS sequence"/>
</dbReference>
<accession>A0ABQ1VEW4</accession>
<name>A0ABQ1VEW4_9RHOB</name>
<organism evidence="3 4">
    <name type="scientific">Paracoccus acridae</name>
    <dbReference type="NCBI Taxonomy" id="1795310"/>
    <lineage>
        <taxon>Bacteria</taxon>
        <taxon>Pseudomonadati</taxon>
        <taxon>Pseudomonadota</taxon>
        <taxon>Alphaproteobacteria</taxon>
        <taxon>Rhodobacterales</taxon>
        <taxon>Paracoccaceae</taxon>
        <taxon>Paracoccus</taxon>
    </lineage>
</organism>
<sequence length="262" mass="26968">MTVSCTALAATLALGVTASIAAAAPVIGLVDGTTLAMFDSETPAQVSTMPITGVEMLVGIDYRPGNGTLVGVTSDNRIVTLDATTGAATELSTMNMPLPASEMPVIVDFNPMADRLRLMTGTTNHRVNVETGEVTVDGSLAFEEGDMHAGEMPMIAAAAYTNSFGKPEETAMYDIDTTIGALIRQTSPNDGTLAAVGKLGIAMDDTTPAFDIQTAEDGINTAWLVAGGTIYTIDLETGAATEVGRLQGITGDLTDIAVMPAM</sequence>
<dbReference type="SUPFAM" id="SSF50998">
    <property type="entry name" value="Quinoprotein alcohol dehydrogenase-like"/>
    <property type="match status" value="1"/>
</dbReference>
<proteinExistence type="predicted"/>
<evidence type="ECO:0000313" key="4">
    <source>
        <dbReference type="Proteomes" id="UP000640509"/>
    </source>
</evidence>
<feature type="domain" description="DUF4394" evidence="2">
    <location>
        <begin position="34"/>
        <end position="257"/>
    </location>
</feature>
<dbReference type="InterPro" id="IPR011047">
    <property type="entry name" value="Quinoprotein_ADH-like_sf"/>
</dbReference>
<keyword evidence="4" id="KW-1185">Reference proteome</keyword>
<evidence type="ECO:0000259" key="2">
    <source>
        <dbReference type="Pfam" id="PF14339"/>
    </source>
</evidence>